<name>A0A1B6K9P5_9HEMI</name>
<evidence type="ECO:0008006" key="3">
    <source>
        <dbReference type="Google" id="ProtNLM"/>
    </source>
</evidence>
<protein>
    <recommendedName>
        <fullName evidence="3">DUF19 domain-containing protein</fullName>
    </recommendedName>
</protein>
<feature type="chain" id="PRO_5008586532" description="DUF19 domain-containing protein" evidence="1">
    <location>
        <begin position="19"/>
        <end position="237"/>
    </location>
</feature>
<dbReference type="PANTHER" id="PTHR33964">
    <property type="entry name" value="RE45066P-RELATED"/>
    <property type="match status" value="1"/>
</dbReference>
<sequence>MVFPLLLGLALFLPYVVAQTESSLNETVIKCKDRTYLDNCLKKLPPILEKYEMKGIPSSKNDVDASCSAFKIGMGCMDDFAKKCLSHQDRQTLEAHVAGARHTFKFLCDDPVFQAEYLQYTSCYKAISKDWDNCANRFVSLVREEVSRKNYTMESRLLELCCARHGFLKCVYVASRLKCKKEEALFIKKIADTLSNMRVYSKHCRNVDVAFCSGGGTSLSWQSLTSGLLLLLLVFVK</sequence>
<dbReference type="EMBL" id="GEBQ01031814">
    <property type="protein sequence ID" value="JAT08163.1"/>
    <property type="molecule type" value="Transcribed_RNA"/>
</dbReference>
<dbReference type="PANTHER" id="PTHR33964:SF2">
    <property type="entry name" value="IP09356P"/>
    <property type="match status" value="1"/>
</dbReference>
<keyword evidence="1" id="KW-0732">Signal</keyword>
<dbReference type="AlphaFoldDB" id="A0A1B6K9P5"/>
<feature type="signal peptide" evidence="1">
    <location>
        <begin position="1"/>
        <end position="18"/>
    </location>
</feature>
<proteinExistence type="predicted"/>
<accession>A0A1B6K9P5</accession>
<evidence type="ECO:0000313" key="2">
    <source>
        <dbReference type="EMBL" id="JAT08163.1"/>
    </source>
</evidence>
<gene>
    <name evidence="2" type="ORF">g.21344</name>
</gene>
<evidence type="ECO:0000256" key="1">
    <source>
        <dbReference type="SAM" id="SignalP"/>
    </source>
</evidence>
<reference evidence="2" key="1">
    <citation type="submission" date="2015-11" db="EMBL/GenBank/DDBJ databases">
        <title>De novo transcriptome assembly of four potential Pierce s Disease insect vectors from Arizona vineyards.</title>
        <authorList>
            <person name="Tassone E.E."/>
        </authorList>
    </citation>
    <scope>NUCLEOTIDE SEQUENCE</scope>
</reference>
<organism evidence="2">
    <name type="scientific">Graphocephala atropunctata</name>
    <dbReference type="NCBI Taxonomy" id="36148"/>
    <lineage>
        <taxon>Eukaryota</taxon>
        <taxon>Metazoa</taxon>
        <taxon>Ecdysozoa</taxon>
        <taxon>Arthropoda</taxon>
        <taxon>Hexapoda</taxon>
        <taxon>Insecta</taxon>
        <taxon>Pterygota</taxon>
        <taxon>Neoptera</taxon>
        <taxon>Paraneoptera</taxon>
        <taxon>Hemiptera</taxon>
        <taxon>Auchenorrhyncha</taxon>
        <taxon>Membracoidea</taxon>
        <taxon>Cicadellidae</taxon>
        <taxon>Cicadellinae</taxon>
        <taxon>Cicadellini</taxon>
        <taxon>Graphocephala</taxon>
    </lineage>
</organism>